<dbReference type="SMART" id="SM01118">
    <property type="entry name" value="CYTH"/>
    <property type="match status" value="1"/>
</dbReference>
<dbReference type="SUPFAM" id="SSF55154">
    <property type="entry name" value="CYTH-like phosphatases"/>
    <property type="match status" value="1"/>
</dbReference>
<dbReference type="PANTHER" id="PTHR40114">
    <property type="entry name" value="SLR0698 PROTEIN"/>
    <property type="match status" value="1"/>
</dbReference>
<dbReference type="EMBL" id="JAMDMX010000058">
    <property type="protein sequence ID" value="MCY9694989.1"/>
    <property type="molecule type" value="Genomic_DNA"/>
</dbReference>
<dbReference type="RefSeq" id="WP_029197418.1">
    <property type="nucleotide sequence ID" value="NZ_JAMDMW010000186.1"/>
</dbReference>
<keyword evidence="3" id="KW-1185">Reference proteome</keyword>
<sequence length="164" mass="19112">MSAEIERKFLLPAFPAAELDNNEITLVSKQYIYQTYLAFSADQEIRVRQLVDSSGLSHFTHTFKSGHGLVREEIEYNISEPIYKQLLERTGLIPLEKIRTTVDVRGLHFEIDEYKQVDLLVVEVEFPDVEAARLFVVPSWFGRELGSEEEFRNKSMWVKLQTTR</sequence>
<dbReference type="InterPro" id="IPR012042">
    <property type="entry name" value="NeuTTM/CthTTM-like"/>
</dbReference>
<proteinExistence type="predicted"/>
<dbReference type="Gene3D" id="2.40.320.10">
    <property type="entry name" value="Hypothetical Protein Pfu-838710-001"/>
    <property type="match status" value="1"/>
</dbReference>
<dbReference type="PANTHER" id="PTHR40114:SF1">
    <property type="entry name" value="SLR0698 PROTEIN"/>
    <property type="match status" value="1"/>
</dbReference>
<gene>
    <name evidence="2" type="ORF">M5X19_19090</name>
</gene>
<protein>
    <submittedName>
        <fullName evidence="2">CYTH domain-containing protein</fullName>
    </submittedName>
</protein>
<dbReference type="Proteomes" id="UP001527099">
    <property type="component" value="Unassembled WGS sequence"/>
</dbReference>
<feature type="domain" description="CYTH" evidence="1">
    <location>
        <begin position="2"/>
        <end position="161"/>
    </location>
</feature>
<evidence type="ECO:0000313" key="3">
    <source>
        <dbReference type="Proteomes" id="UP001527099"/>
    </source>
</evidence>
<evidence type="ECO:0000313" key="2">
    <source>
        <dbReference type="EMBL" id="MCY9694989.1"/>
    </source>
</evidence>
<dbReference type="InterPro" id="IPR033469">
    <property type="entry name" value="CYTH-like_dom_sf"/>
</dbReference>
<dbReference type="InterPro" id="IPR023577">
    <property type="entry name" value="CYTH_domain"/>
</dbReference>
<reference evidence="2 3" key="1">
    <citation type="submission" date="2022-05" db="EMBL/GenBank/DDBJ databases">
        <title>Genome Sequencing of Bee-Associated Microbes.</title>
        <authorList>
            <person name="Dunlap C."/>
        </authorList>
    </citation>
    <scope>NUCLEOTIDE SEQUENCE [LARGE SCALE GENOMIC DNA]</scope>
    <source>
        <strain evidence="2 3">NRRL B-14421</strain>
    </source>
</reference>
<evidence type="ECO:0000259" key="1">
    <source>
        <dbReference type="SMART" id="SM01118"/>
    </source>
</evidence>
<organism evidence="2 3">
    <name type="scientific">Paenibacillus alginolyticus</name>
    <dbReference type="NCBI Taxonomy" id="59839"/>
    <lineage>
        <taxon>Bacteria</taxon>
        <taxon>Bacillati</taxon>
        <taxon>Bacillota</taxon>
        <taxon>Bacilli</taxon>
        <taxon>Bacillales</taxon>
        <taxon>Paenibacillaceae</taxon>
        <taxon>Paenibacillus</taxon>
    </lineage>
</organism>
<comment type="caution">
    <text evidence="2">The sequence shown here is derived from an EMBL/GenBank/DDBJ whole genome shotgun (WGS) entry which is preliminary data.</text>
</comment>
<accession>A0ABT4GFW8</accession>
<dbReference type="PIRSF" id="PIRSF016487">
    <property type="entry name" value="CYTH_UCP016487"/>
    <property type="match status" value="1"/>
</dbReference>
<dbReference type="Pfam" id="PF01928">
    <property type="entry name" value="CYTH"/>
    <property type="match status" value="1"/>
</dbReference>
<name>A0ABT4GFW8_9BACL</name>